<evidence type="ECO:0000313" key="2">
    <source>
        <dbReference type="Proteomes" id="UP000727407"/>
    </source>
</evidence>
<organism evidence="1 2">
    <name type="scientific">Clarias magur</name>
    <name type="common">Asian catfish</name>
    <name type="synonym">Macropteronotus magur</name>
    <dbReference type="NCBI Taxonomy" id="1594786"/>
    <lineage>
        <taxon>Eukaryota</taxon>
        <taxon>Metazoa</taxon>
        <taxon>Chordata</taxon>
        <taxon>Craniata</taxon>
        <taxon>Vertebrata</taxon>
        <taxon>Euteleostomi</taxon>
        <taxon>Actinopterygii</taxon>
        <taxon>Neopterygii</taxon>
        <taxon>Teleostei</taxon>
        <taxon>Ostariophysi</taxon>
        <taxon>Siluriformes</taxon>
        <taxon>Clariidae</taxon>
        <taxon>Clarias</taxon>
    </lineage>
</organism>
<dbReference type="EMBL" id="QNUK01000281">
    <property type="protein sequence ID" value="KAF5896311.1"/>
    <property type="molecule type" value="Genomic_DNA"/>
</dbReference>
<name>A0A8J4X0M0_CLAMG</name>
<sequence>MMLSMLMLENGFCPKKHKSIHLAPKEHPWSSIVCLLGHPCRWICFESIRSINLQRRSTFQRMKKCLVPTFSSFIIRQFALKKMILSHHHHSLPNTPHPRDLLTHDTVK</sequence>
<proteinExistence type="predicted"/>
<dbReference type="AlphaFoldDB" id="A0A8J4X0M0"/>
<comment type="caution">
    <text evidence="1">The sequence shown here is derived from an EMBL/GenBank/DDBJ whole genome shotgun (WGS) entry which is preliminary data.</text>
</comment>
<gene>
    <name evidence="1" type="primary">cul-4</name>
    <name evidence="1" type="ORF">DAT39_013966</name>
</gene>
<accession>A0A8J4X0M0</accession>
<evidence type="ECO:0000313" key="1">
    <source>
        <dbReference type="EMBL" id="KAF5896311.1"/>
    </source>
</evidence>
<dbReference type="Proteomes" id="UP000727407">
    <property type="component" value="Unassembled WGS sequence"/>
</dbReference>
<protein>
    <submittedName>
        <fullName evidence="1">Separin</fullName>
    </submittedName>
</protein>
<keyword evidence="2" id="KW-1185">Reference proteome</keyword>
<reference evidence="1" key="1">
    <citation type="submission" date="2020-07" db="EMBL/GenBank/DDBJ databases">
        <title>Clarias magur genome sequencing, assembly and annotation.</title>
        <authorList>
            <person name="Kushwaha B."/>
            <person name="Kumar R."/>
            <person name="Das P."/>
            <person name="Joshi C.G."/>
            <person name="Kumar D."/>
            <person name="Nagpure N.S."/>
            <person name="Pandey M."/>
            <person name="Agarwal S."/>
            <person name="Srivastava S."/>
            <person name="Singh M."/>
            <person name="Sahoo L."/>
            <person name="Jayasankar P."/>
            <person name="Meher P.K."/>
            <person name="Koringa P.G."/>
            <person name="Iquebal M.A."/>
            <person name="Das S.P."/>
            <person name="Bit A."/>
            <person name="Patnaik S."/>
            <person name="Patel N."/>
            <person name="Shah T.M."/>
            <person name="Hinsu A."/>
            <person name="Jena J.K."/>
        </authorList>
    </citation>
    <scope>NUCLEOTIDE SEQUENCE</scope>
    <source>
        <strain evidence="1">CIFAMagur01</strain>
        <tissue evidence="1">Testis</tissue>
    </source>
</reference>